<feature type="compositionally biased region" description="Low complexity" evidence="4">
    <location>
        <begin position="783"/>
        <end position="807"/>
    </location>
</feature>
<dbReference type="KEGG" id="nwl:NWFMUON74_53470"/>
<dbReference type="Pfam" id="PF00012">
    <property type="entry name" value="HSP70"/>
    <property type="match status" value="1"/>
</dbReference>
<dbReference type="EMBL" id="AP023396">
    <property type="protein sequence ID" value="BCK57575.1"/>
    <property type="molecule type" value="Genomic_DNA"/>
</dbReference>
<dbReference type="PANTHER" id="PTHR19375">
    <property type="entry name" value="HEAT SHOCK PROTEIN 70KDA"/>
    <property type="match status" value="1"/>
</dbReference>
<dbReference type="SUPFAM" id="SSF53067">
    <property type="entry name" value="Actin-like ATPase domain"/>
    <property type="match status" value="2"/>
</dbReference>
<evidence type="ECO:0000313" key="5">
    <source>
        <dbReference type="EMBL" id="BCK57575.1"/>
    </source>
</evidence>
<keyword evidence="6" id="KW-1185">Reference proteome</keyword>
<dbReference type="InterPro" id="IPR013126">
    <property type="entry name" value="Hsp_70_fam"/>
</dbReference>
<keyword evidence="1" id="KW-0547">Nucleotide-binding</keyword>
<dbReference type="Gene3D" id="3.90.640.10">
    <property type="entry name" value="Actin, Chain A, domain 4"/>
    <property type="match status" value="1"/>
</dbReference>
<proteinExistence type="predicted"/>
<reference evidence="5 6" key="1">
    <citation type="submission" date="2020-08" db="EMBL/GenBank/DDBJ databases">
        <title>Genome Sequencing of Nocardia wallacei strain FMUON74 and assembly.</title>
        <authorList>
            <person name="Toyokawa M."/>
            <person name="Uesaka K."/>
        </authorList>
    </citation>
    <scope>NUCLEOTIDE SEQUENCE [LARGE SCALE GENOMIC DNA]</scope>
    <source>
        <strain evidence="5 6">FMUON74</strain>
    </source>
</reference>
<feature type="compositionally biased region" description="Gly residues" evidence="4">
    <location>
        <begin position="510"/>
        <end position="538"/>
    </location>
</feature>
<feature type="compositionally biased region" description="Gly residues" evidence="4">
    <location>
        <begin position="680"/>
        <end position="759"/>
    </location>
</feature>
<sequence>MTVGFGMSIGTVNSVWVAAGDRDQPAVRVRRTAVTFDSAGGARMGTLPRFAPVITDFADLTRYTEPVVVNGRIWTQADLVAAVIACLLAIDESAAGPVATYPAVYSDRRLSPLRHALERAGATDVTLMPEAVAAVEWLDAEHGVSENGLTLVYDLGGNTLDVAVVRTEGDRDKRGVLGKSMRSHEYGGRPLGTVLARYARALAPGAPPPVSQVVPLDDTTRLRTWTVRNSLRLVRKCVYAAGLTVGDIDRVLLVGGAARPPEVARVLSELGRPLVMSQDPAHTVAIGAALAAARMADPGIQLGRYARGAAAISGAAVASAVAMSAASMLGSAPLGTDGPALEFAPALAGPAGNQFRGGRVFQALDGDVAWSAGAPAPAWSAGADGLLSPTAALRVKGASAQSMSAGPNSASTADRTVRDRGTHCVPTDRPVVTTYANPARFTNPLPFTSPTIGPVSAIPSISLPGNPSGATPRPATGAPSPHLPGTSLPNPSDTSGPPISDHLGHAPGAGPDGSPGTSTGGAGSDGAGTGSPGKGSGTGQTNPVDSGTGPDTGQGGASSGTGPDGANGGAGSGGANGGVASGGANGGAGSGGANGGVASGGANGGAGSGGANGGAGSGGASGGVGSGGANGGFGSGGTSGGVGSGGANGGAGSGGGDGGVGSGGANGGVGPGGANGGVGSGGASGGVGSGGSGVGSGQGGGGSGGGADGARGGSSQGGGGISGGGVSGGASDGGSSSGGGTSGGTSASGGGPSHGGAAGGHSSNTGTTGGGSMSSGRSGGTSGSSTAGTSRGSRSDSMPGGSSSRGSSSGGSHGSNGGGGGGSRR</sequence>
<feature type="region of interest" description="Disordered" evidence="4">
    <location>
        <begin position="398"/>
        <end position="430"/>
    </location>
</feature>
<feature type="compositionally biased region" description="Polar residues" evidence="4">
    <location>
        <begin position="487"/>
        <end position="497"/>
    </location>
</feature>
<evidence type="ECO:0000256" key="3">
    <source>
        <dbReference type="ARBA" id="ARBA00023186"/>
    </source>
</evidence>
<dbReference type="Proteomes" id="UP000516173">
    <property type="component" value="Chromosome"/>
</dbReference>
<dbReference type="InterPro" id="IPR043129">
    <property type="entry name" value="ATPase_NBD"/>
</dbReference>
<feature type="region of interest" description="Disordered" evidence="4">
    <location>
        <begin position="458"/>
        <end position="573"/>
    </location>
</feature>
<dbReference type="GO" id="GO:0005524">
    <property type="term" value="F:ATP binding"/>
    <property type="evidence" value="ECO:0007669"/>
    <property type="project" value="UniProtKB-KW"/>
</dbReference>
<feature type="compositionally biased region" description="Polar residues" evidence="4">
    <location>
        <begin position="399"/>
        <end position="414"/>
    </location>
</feature>
<organism evidence="5 6">
    <name type="scientific">Nocardia wallacei</name>
    <dbReference type="NCBI Taxonomy" id="480035"/>
    <lineage>
        <taxon>Bacteria</taxon>
        <taxon>Bacillati</taxon>
        <taxon>Actinomycetota</taxon>
        <taxon>Actinomycetes</taxon>
        <taxon>Mycobacteriales</taxon>
        <taxon>Nocardiaceae</taxon>
        <taxon>Nocardia</taxon>
    </lineage>
</organism>
<feature type="compositionally biased region" description="Polar residues" evidence="4">
    <location>
        <begin position="540"/>
        <end position="549"/>
    </location>
</feature>
<evidence type="ECO:0000256" key="4">
    <source>
        <dbReference type="SAM" id="MobiDB-lite"/>
    </source>
</evidence>
<feature type="region of interest" description="Disordered" evidence="4">
    <location>
        <begin position="680"/>
        <end position="825"/>
    </location>
</feature>
<keyword evidence="3" id="KW-0143">Chaperone</keyword>
<name>A0A7G1KQL2_9NOCA</name>
<evidence type="ECO:0008006" key="7">
    <source>
        <dbReference type="Google" id="ProtNLM"/>
    </source>
</evidence>
<accession>A0A7G1KQL2</accession>
<dbReference type="AlphaFoldDB" id="A0A7G1KQL2"/>
<gene>
    <name evidence="5" type="ORF">NWFMUON74_53470</name>
</gene>
<feature type="compositionally biased region" description="Gly residues" evidence="4">
    <location>
        <begin position="550"/>
        <end position="573"/>
    </location>
</feature>
<feature type="compositionally biased region" description="Gly residues" evidence="4">
    <location>
        <begin position="767"/>
        <end position="782"/>
    </location>
</feature>
<dbReference type="GO" id="GO:0140662">
    <property type="term" value="F:ATP-dependent protein folding chaperone"/>
    <property type="evidence" value="ECO:0007669"/>
    <property type="project" value="InterPro"/>
</dbReference>
<evidence type="ECO:0000256" key="1">
    <source>
        <dbReference type="ARBA" id="ARBA00022741"/>
    </source>
</evidence>
<keyword evidence="2" id="KW-0067">ATP-binding</keyword>
<protein>
    <recommendedName>
        <fullName evidence="7">Hsp70 family protein</fullName>
    </recommendedName>
</protein>
<evidence type="ECO:0000256" key="2">
    <source>
        <dbReference type="ARBA" id="ARBA00022840"/>
    </source>
</evidence>
<feature type="compositionally biased region" description="Gly residues" evidence="4">
    <location>
        <begin position="808"/>
        <end position="825"/>
    </location>
</feature>
<evidence type="ECO:0000313" key="6">
    <source>
        <dbReference type="Proteomes" id="UP000516173"/>
    </source>
</evidence>
<dbReference type="Gene3D" id="3.30.420.40">
    <property type="match status" value="4"/>
</dbReference>